<keyword evidence="2" id="KW-1185">Reference proteome</keyword>
<evidence type="ECO:0000313" key="1">
    <source>
        <dbReference type="EMBL" id="CAD78731.1"/>
    </source>
</evidence>
<dbReference type="KEGG" id="rba:RB10146"/>
<sequence>MQHTNWPISNALVSGEMNSRRLPLGGALSADPFQGFKDPNDSGYSNLRNLLRTRGMPYPYRSSFSDWTESWGPVFQTRWVHNESSEDDGILDGASRVGLFSGYCR</sequence>
<organism evidence="1 2">
    <name type="scientific">Rhodopirellula baltica (strain DSM 10527 / NCIMB 13988 / SH1)</name>
    <dbReference type="NCBI Taxonomy" id="243090"/>
    <lineage>
        <taxon>Bacteria</taxon>
        <taxon>Pseudomonadati</taxon>
        <taxon>Planctomycetota</taxon>
        <taxon>Planctomycetia</taxon>
        <taxon>Pirellulales</taxon>
        <taxon>Pirellulaceae</taxon>
        <taxon>Rhodopirellula</taxon>
    </lineage>
</organism>
<dbReference type="AlphaFoldDB" id="Q7UFF1"/>
<dbReference type="STRING" id="243090.RB10146"/>
<proteinExistence type="predicted"/>
<reference evidence="1 2" key="1">
    <citation type="journal article" date="2003" name="Proc. Natl. Acad. Sci. U.S.A.">
        <title>Complete genome sequence of the marine planctomycete Pirellula sp. strain 1.</title>
        <authorList>
            <person name="Gloeckner F.O."/>
            <person name="Kube M."/>
            <person name="Bauer M."/>
            <person name="Teeling H."/>
            <person name="Lombardot T."/>
            <person name="Ludwig W."/>
            <person name="Gade D."/>
            <person name="Beck A."/>
            <person name="Borzym K."/>
            <person name="Heitmann K."/>
            <person name="Rabus R."/>
            <person name="Schlesner H."/>
            <person name="Amann R."/>
            <person name="Reinhardt R."/>
        </authorList>
    </citation>
    <scope>NUCLEOTIDE SEQUENCE [LARGE SCALE GENOMIC DNA]</scope>
    <source>
        <strain evidence="2">DSM 10527 / NCIMB 13988 / SH1</strain>
    </source>
</reference>
<dbReference type="EMBL" id="BX294151">
    <property type="protein sequence ID" value="CAD78731.1"/>
    <property type="molecule type" value="Genomic_DNA"/>
</dbReference>
<dbReference type="EnsemblBacteria" id="CAD78731">
    <property type="protein sequence ID" value="CAD78731"/>
    <property type="gene ID" value="RB10146"/>
</dbReference>
<dbReference type="HOGENOM" id="CLU_2234450_0_0_0"/>
<name>Q7UFF1_RHOBA</name>
<dbReference type="InParanoid" id="Q7UFF1"/>
<protein>
    <submittedName>
        <fullName evidence="1">Uncharacterized protein</fullName>
    </submittedName>
</protein>
<accession>Q7UFF1</accession>
<dbReference type="Proteomes" id="UP000001025">
    <property type="component" value="Chromosome"/>
</dbReference>
<gene>
    <name evidence="1" type="ordered locus">RB10146</name>
</gene>
<evidence type="ECO:0000313" key="2">
    <source>
        <dbReference type="Proteomes" id="UP000001025"/>
    </source>
</evidence>